<evidence type="ECO:0000256" key="1">
    <source>
        <dbReference type="SAM" id="MobiDB-lite"/>
    </source>
</evidence>
<feature type="compositionally biased region" description="Basic and acidic residues" evidence="1">
    <location>
        <begin position="32"/>
        <end position="53"/>
    </location>
</feature>
<sequence>MNLHISLDQNGGVLHLYPCTIASAYDIDEQDIGWKDRTGEDGREEEPSLDRRRSPTQYNTNSTPFRLTARSIPVFGPLQDLLGSLLDVAIVEEASNYRT</sequence>
<evidence type="ECO:0000313" key="2">
    <source>
        <dbReference type="EMBL" id="CAH1394884.1"/>
    </source>
</evidence>
<gene>
    <name evidence="2" type="ORF">NEZAVI_LOCUS5255</name>
</gene>
<dbReference type="AlphaFoldDB" id="A0A9P0E6L1"/>
<dbReference type="Proteomes" id="UP001152798">
    <property type="component" value="Chromosome 3"/>
</dbReference>
<reference evidence="2" key="1">
    <citation type="submission" date="2022-01" db="EMBL/GenBank/DDBJ databases">
        <authorList>
            <person name="King R."/>
        </authorList>
    </citation>
    <scope>NUCLEOTIDE SEQUENCE</scope>
</reference>
<dbReference type="EMBL" id="OV725079">
    <property type="protein sequence ID" value="CAH1394884.1"/>
    <property type="molecule type" value="Genomic_DNA"/>
</dbReference>
<protein>
    <submittedName>
        <fullName evidence="2">Uncharacterized protein</fullName>
    </submittedName>
</protein>
<accession>A0A9P0E6L1</accession>
<keyword evidence="3" id="KW-1185">Reference proteome</keyword>
<organism evidence="2 3">
    <name type="scientific">Nezara viridula</name>
    <name type="common">Southern green stink bug</name>
    <name type="synonym">Cimex viridulus</name>
    <dbReference type="NCBI Taxonomy" id="85310"/>
    <lineage>
        <taxon>Eukaryota</taxon>
        <taxon>Metazoa</taxon>
        <taxon>Ecdysozoa</taxon>
        <taxon>Arthropoda</taxon>
        <taxon>Hexapoda</taxon>
        <taxon>Insecta</taxon>
        <taxon>Pterygota</taxon>
        <taxon>Neoptera</taxon>
        <taxon>Paraneoptera</taxon>
        <taxon>Hemiptera</taxon>
        <taxon>Heteroptera</taxon>
        <taxon>Panheteroptera</taxon>
        <taxon>Pentatomomorpha</taxon>
        <taxon>Pentatomoidea</taxon>
        <taxon>Pentatomidae</taxon>
        <taxon>Pentatominae</taxon>
        <taxon>Nezara</taxon>
    </lineage>
</organism>
<name>A0A9P0E6L1_NEZVI</name>
<proteinExistence type="predicted"/>
<feature type="region of interest" description="Disordered" evidence="1">
    <location>
        <begin position="32"/>
        <end position="63"/>
    </location>
</feature>
<evidence type="ECO:0000313" key="3">
    <source>
        <dbReference type="Proteomes" id="UP001152798"/>
    </source>
</evidence>